<proteinExistence type="predicted"/>
<protein>
    <submittedName>
        <fullName evidence="1">Uncharacterized protein</fullName>
    </submittedName>
</protein>
<dbReference type="KEGG" id="slac:SKTS_34380"/>
<evidence type="ECO:0000313" key="2">
    <source>
        <dbReference type="Proteomes" id="UP000502260"/>
    </source>
</evidence>
<accession>A0A6F8VHY4</accession>
<dbReference type="AlphaFoldDB" id="A0A6F8VHY4"/>
<evidence type="ECO:0000313" key="1">
    <source>
        <dbReference type="EMBL" id="BCB28552.1"/>
    </source>
</evidence>
<gene>
    <name evidence="1" type="ORF">SKTS_34380</name>
</gene>
<reference evidence="2" key="1">
    <citation type="submission" date="2020-03" db="EMBL/GenBank/DDBJ databases">
        <title>Complete genome sequence of sulfur-oxidizing bacterium skT11.</title>
        <authorList>
            <person name="Kanda M."/>
            <person name="Kojima H."/>
            <person name="Fukui M."/>
        </authorList>
    </citation>
    <scope>NUCLEOTIDE SEQUENCE [LARGE SCALE GENOMIC DNA]</scope>
    <source>
        <strain evidence="2">skT11</strain>
    </source>
</reference>
<sequence length="81" mass="8953">MRDGKRCAIPGLDRIHPRQWRRIRSQPGKQVADGVFFAQGGNFHALAVIAHPALKSELARQAVNERPEADALNLAPYPDAN</sequence>
<keyword evidence="2" id="KW-1185">Reference proteome</keyword>
<dbReference type="EMBL" id="AP022853">
    <property type="protein sequence ID" value="BCB28552.1"/>
    <property type="molecule type" value="Genomic_DNA"/>
</dbReference>
<name>A0A6F8VHY4_9PROT</name>
<dbReference type="Proteomes" id="UP000502260">
    <property type="component" value="Chromosome"/>
</dbReference>
<organism evidence="1 2">
    <name type="scientific">Sulfurimicrobium lacus</name>
    <dbReference type="NCBI Taxonomy" id="2715678"/>
    <lineage>
        <taxon>Bacteria</taxon>
        <taxon>Pseudomonadati</taxon>
        <taxon>Pseudomonadota</taxon>
        <taxon>Betaproteobacteria</taxon>
        <taxon>Nitrosomonadales</taxon>
        <taxon>Sulfuricellaceae</taxon>
        <taxon>Sulfurimicrobium</taxon>
    </lineage>
</organism>